<reference evidence="2 3" key="1">
    <citation type="submission" date="2014-12" db="EMBL/GenBank/DDBJ databases">
        <title>Denitrispirillum autotrophicum gen. nov., sp. nov., Denitrifying, Facultatively Autotrophic Bacteria Isolated from Rice Paddy Soil.</title>
        <authorList>
            <person name="Ishii S."/>
            <person name="Ashida N."/>
            <person name="Ohno H."/>
            <person name="Otsuka S."/>
            <person name="Yokota A."/>
            <person name="Senoo K."/>
        </authorList>
    </citation>
    <scope>NUCLEOTIDE SEQUENCE [LARGE SCALE GENOMIC DNA]</scope>
    <source>
        <strain evidence="2 3">TSA66</strain>
    </source>
</reference>
<feature type="signal peptide" evidence="1">
    <location>
        <begin position="1"/>
        <end position="19"/>
    </location>
</feature>
<gene>
    <name evidence="2" type="ORF">TSA66_23885</name>
</gene>
<protein>
    <submittedName>
        <fullName evidence="2">Uncharacterized protein</fullName>
    </submittedName>
</protein>
<dbReference type="Proteomes" id="UP000031572">
    <property type="component" value="Unassembled WGS sequence"/>
</dbReference>
<comment type="caution">
    <text evidence="2">The sequence shown here is derived from an EMBL/GenBank/DDBJ whole genome shotgun (WGS) entry which is preliminary data.</text>
</comment>
<feature type="chain" id="PRO_5002142931" evidence="1">
    <location>
        <begin position="20"/>
        <end position="65"/>
    </location>
</feature>
<evidence type="ECO:0000256" key="1">
    <source>
        <dbReference type="SAM" id="SignalP"/>
    </source>
</evidence>
<proteinExistence type="predicted"/>
<keyword evidence="3" id="KW-1185">Reference proteome</keyword>
<keyword evidence="1" id="KW-0732">Signal</keyword>
<dbReference type="AlphaFoldDB" id="A0A0C1YAF2"/>
<evidence type="ECO:0000313" key="2">
    <source>
        <dbReference type="EMBL" id="KIF83963.1"/>
    </source>
</evidence>
<organism evidence="2 3">
    <name type="scientific">Noviherbaspirillum autotrophicum</name>
    <dbReference type="NCBI Taxonomy" id="709839"/>
    <lineage>
        <taxon>Bacteria</taxon>
        <taxon>Pseudomonadati</taxon>
        <taxon>Pseudomonadota</taxon>
        <taxon>Betaproteobacteria</taxon>
        <taxon>Burkholderiales</taxon>
        <taxon>Oxalobacteraceae</taxon>
        <taxon>Noviherbaspirillum</taxon>
    </lineage>
</organism>
<name>A0A0C1YAF2_9BURK</name>
<sequence>MRKYWTFALGAMAVVSAAAAPAAWYKWRSKLNGTVVCAQVMQGEWEKAGGPFKDARCARPGLPGS</sequence>
<dbReference type="EMBL" id="JWJG01000028">
    <property type="protein sequence ID" value="KIF83963.1"/>
    <property type="molecule type" value="Genomic_DNA"/>
</dbReference>
<accession>A0A0C1YAF2</accession>
<evidence type="ECO:0000313" key="3">
    <source>
        <dbReference type="Proteomes" id="UP000031572"/>
    </source>
</evidence>